<feature type="binding site" evidence="7">
    <location>
        <position position="212"/>
    </location>
    <ligand>
        <name>L-aspartate</name>
        <dbReference type="ChEBI" id="CHEBI:29991"/>
    </ligand>
</feature>
<feature type="binding site" evidence="7">
    <location>
        <position position="351"/>
    </location>
    <ligand>
        <name>ATP</name>
        <dbReference type="ChEBI" id="CHEBI:30616"/>
    </ligand>
</feature>
<keyword evidence="2 7" id="KW-0436">Ligase</keyword>
<feature type="site" description="Important for tRNA non-discrimination" evidence="7">
    <location>
        <position position="29"/>
    </location>
</feature>
<dbReference type="PANTHER" id="PTHR22594">
    <property type="entry name" value="ASPARTYL/LYSYL-TRNA SYNTHETASE"/>
    <property type="match status" value="1"/>
</dbReference>
<dbReference type="PANTHER" id="PTHR22594:SF5">
    <property type="entry name" value="ASPARTATE--TRNA LIGASE, MITOCHONDRIAL"/>
    <property type="match status" value="1"/>
</dbReference>
<dbReference type="NCBIfam" id="TIGR00459">
    <property type="entry name" value="aspS_bact"/>
    <property type="match status" value="1"/>
</dbReference>
<keyword evidence="5 7" id="KW-0648">Protein biosynthesis</keyword>
<dbReference type="GO" id="GO:0050560">
    <property type="term" value="F:aspartate-tRNA(Asn) ligase activity"/>
    <property type="evidence" value="ECO:0007669"/>
    <property type="project" value="UniProtKB-EC"/>
</dbReference>
<dbReference type="Gene3D" id="3.30.1360.30">
    <property type="entry name" value="GAD-like domain"/>
    <property type="match status" value="1"/>
</dbReference>
<dbReference type="InterPro" id="IPR004115">
    <property type="entry name" value="GAD-like_sf"/>
</dbReference>
<evidence type="ECO:0000259" key="8">
    <source>
        <dbReference type="PROSITE" id="PS50862"/>
    </source>
</evidence>
<name>A0A1F5FWS1_9BACT</name>
<accession>A0A1F5FWS1</accession>
<dbReference type="GO" id="GO:0004815">
    <property type="term" value="F:aspartate-tRNA ligase activity"/>
    <property type="evidence" value="ECO:0007669"/>
    <property type="project" value="UniProtKB-UniRule"/>
</dbReference>
<dbReference type="SUPFAM" id="SSF55681">
    <property type="entry name" value="Class II aaRS and biotin synthetases"/>
    <property type="match status" value="1"/>
</dbReference>
<evidence type="ECO:0000256" key="4">
    <source>
        <dbReference type="ARBA" id="ARBA00022840"/>
    </source>
</evidence>
<comment type="subcellular location">
    <subcellularLocation>
        <location evidence="7">Cytoplasm</location>
    </subcellularLocation>
</comment>
<comment type="similarity">
    <text evidence="1 7">Belongs to the class-II aminoacyl-tRNA synthetase family. Type 1 subfamily.</text>
</comment>
<evidence type="ECO:0000256" key="7">
    <source>
        <dbReference type="HAMAP-Rule" id="MF_00044"/>
    </source>
</evidence>
<dbReference type="Gene3D" id="2.40.50.140">
    <property type="entry name" value="Nucleic acid-binding proteins"/>
    <property type="match status" value="1"/>
</dbReference>
<dbReference type="InterPro" id="IPR012340">
    <property type="entry name" value="NA-bd_OB-fold"/>
</dbReference>
<keyword evidence="6 7" id="KW-0030">Aminoacyl-tRNA synthetase</keyword>
<comment type="caution">
    <text evidence="9">The sequence shown here is derived from an EMBL/GenBank/DDBJ whole genome shotgun (WGS) entry which is preliminary data.</text>
</comment>
<proteinExistence type="inferred from homology"/>
<dbReference type="SUPFAM" id="SSF50249">
    <property type="entry name" value="Nucleic acid-binding proteins"/>
    <property type="match status" value="1"/>
</dbReference>
<dbReference type="InterPro" id="IPR006195">
    <property type="entry name" value="aa-tRNA-synth_II"/>
</dbReference>
<dbReference type="Gene3D" id="3.30.930.10">
    <property type="entry name" value="Bira Bifunctional Protein, Domain 2"/>
    <property type="match status" value="2"/>
</dbReference>
<evidence type="ECO:0000256" key="3">
    <source>
        <dbReference type="ARBA" id="ARBA00022741"/>
    </source>
</evidence>
<dbReference type="Pfam" id="PF01336">
    <property type="entry name" value="tRNA_anti-codon"/>
    <property type="match status" value="1"/>
</dbReference>
<sequence>MNRILASDCQDKIGQQVLLKGWVNTRRDHGGLIFIDLRDRSGIIQIVCGKEAKELRPEFVVEIEGEVKNRATNLINPKLQTGKIEIKAKRISILNLAETLPFPIDTDGHDIEEELRLKYRYLDLRRPRLQKTIRLRSDLIAHARDYLFKNGFVEIETPILTKSTPEGSRDFIVPSRLQPGKFYALPQSPQQYKQLLMVAGFEKYFQIARCLRDEDLRADRAFEHTQIDLEMSFVQRGDVMEIVEGLAIYVFEKLGVKIKQKPFPVFTYEEAMKKFNSDKFDLRNDKEKKDNVLAFAWVVDFPFFEKTPEGKWTYTHNPFSDPIPTHKSAFLKGKIEDILTTQYDLVCNGMEAAGGSIRSNDPKVLSRVFEVLGHQKADIEKKFGHMLKAFRFGAPPHGGIACGIDRWVMILTKESDLREVVAFPMTSSGRTAIMDAPSEVDLELLKELKIKKA</sequence>
<dbReference type="InterPro" id="IPR004524">
    <property type="entry name" value="Asp-tRNA-ligase_1"/>
</dbReference>
<keyword evidence="3 7" id="KW-0547">Nucleotide-binding</keyword>
<gene>
    <name evidence="7" type="primary">aspS</name>
    <name evidence="9" type="ORF">A2165_00875</name>
</gene>
<dbReference type="GO" id="GO:0006422">
    <property type="term" value="P:aspartyl-tRNA aminoacylation"/>
    <property type="evidence" value="ECO:0007669"/>
    <property type="project" value="UniProtKB-UniRule"/>
</dbReference>
<evidence type="ECO:0000313" key="9">
    <source>
        <dbReference type="EMBL" id="OGD84070.1"/>
    </source>
</evidence>
<organism evidence="9 10">
    <name type="scientific">Candidatus Curtissbacteria bacterium RBG_13_40_7</name>
    <dbReference type="NCBI Taxonomy" id="1797706"/>
    <lineage>
        <taxon>Bacteria</taxon>
        <taxon>Candidatus Curtissiibacteriota</taxon>
    </lineage>
</organism>
<evidence type="ECO:0000256" key="5">
    <source>
        <dbReference type="ARBA" id="ARBA00022917"/>
    </source>
</evidence>
<dbReference type="InterPro" id="IPR045864">
    <property type="entry name" value="aa-tRNA-synth_II/BPL/LPL"/>
</dbReference>
<evidence type="ECO:0000256" key="1">
    <source>
        <dbReference type="ARBA" id="ARBA00006303"/>
    </source>
</evidence>
<dbReference type="PRINTS" id="PR01042">
    <property type="entry name" value="TRNASYNTHASP"/>
</dbReference>
<feature type="binding site" evidence="7">
    <location>
        <begin position="403"/>
        <end position="406"/>
    </location>
    <ligand>
        <name>ATP</name>
        <dbReference type="ChEBI" id="CHEBI:30616"/>
    </ligand>
</feature>
<dbReference type="InterPro" id="IPR047090">
    <property type="entry name" value="AspRS_core"/>
</dbReference>
<evidence type="ECO:0000256" key="2">
    <source>
        <dbReference type="ARBA" id="ARBA00022598"/>
    </source>
</evidence>
<dbReference type="GO" id="GO:0003676">
    <property type="term" value="F:nucleic acid binding"/>
    <property type="evidence" value="ECO:0007669"/>
    <property type="project" value="InterPro"/>
</dbReference>
<feature type="domain" description="Aminoacyl-transfer RNA synthetases class-II family profile" evidence="8">
    <location>
        <begin position="133"/>
        <end position="424"/>
    </location>
</feature>
<dbReference type="PROSITE" id="PS50862">
    <property type="entry name" value="AA_TRNA_LIGASE_II"/>
    <property type="match status" value="1"/>
</dbReference>
<comment type="function">
    <text evidence="7">Aspartyl-tRNA synthetase with relaxed tRNA specificity since it is able to aspartylate not only its cognate tRNA(Asp) but also tRNA(Asn). Reaction proceeds in two steps: L-aspartate is first activated by ATP to form Asp-AMP and then transferred to the acceptor end of tRNA(Asp/Asn).</text>
</comment>
<feature type="binding site" evidence="7">
    <location>
        <position position="316"/>
    </location>
    <ligand>
        <name>L-aspartate</name>
        <dbReference type="ChEBI" id="CHEBI:29991"/>
    </ligand>
</feature>
<dbReference type="InterPro" id="IPR004365">
    <property type="entry name" value="NA-bd_OB_tRNA"/>
</dbReference>
<feature type="binding site" evidence="7">
    <location>
        <position position="166"/>
    </location>
    <ligand>
        <name>L-aspartate</name>
        <dbReference type="ChEBI" id="CHEBI:29991"/>
    </ligand>
</feature>
<evidence type="ECO:0000313" key="10">
    <source>
        <dbReference type="Proteomes" id="UP000179252"/>
    </source>
</evidence>
<dbReference type="GO" id="GO:0005524">
    <property type="term" value="F:ATP binding"/>
    <property type="evidence" value="ECO:0007669"/>
    <property type="project" value="UniProtKB-UniRule"/>
</dbReference>
<dbReference type="CDD" id="cd00777">
    <property type="entry name" value="AspRS_core"/>
    <property type="match status" value="1"/>
</dbReference>
<dbReference type="InterPro" id="IPR004364">
    <property type="entry name" value="Aa-tRNA-synt_II"/>
</dbReference>
<dbReference type="CDD" id="cd04317">
    <property type="entry name" value="EcAspRS_like_N"/>
    <property type="match status" value="1"/>
</dbReference>
<comment type="subunit">
    <text evidence="7">Homodimer.</text>
</comment>
<keyword evidence="4 7" id="KW-0067">ATP-binding</keyword>
<dbReference type="Pfam" id="PF00152">
    <property type="entry name" value="tRNA-synt_2"/>
    <property type="match status" value="1"/>
</dbReference>
<evidence type="ECO:0000256" key="6">
    <source>
        <dbReference type="ARBA" id="ARBA00023146"/>
    </source>
</evidence>
<comment type="caution">
    <text evidence="7">Lacks conserved residue(s) required for the propagation of feature annotation.</text>
</comment>
<protein>
    <recommendedName>
        <fullName evidence="7">Aspartate--tRNA(Asp/Asn) ligase</fullName>
        <ecNumber evidence="7">6.1.1.23</ecNumber>
    </recommendedName>
    <alternativeName>
        <fullName evidence="7">Aspartyl-tRNA synthetase</fullName>
        <shortName evidence="7">AspRS</shortName>
    </alternativeName>
    <alternativeName>
        <fullName evidence="7">Non-discriminating aspartyl-tRNA synthetase</fullName>
        <shortName evidence="7">ND-AspRS</shortName>
    </alternativeName>
</protein>
<dbReference type="GO" id="GO:0005737">
    <property type="term" value="C:cytoplasm"/>
    <property type="evidence" value="ECO:0007669"/>
    <property type="project" value="UniProtKB-SubCell"/>
</dbReference>
<dbReference type="HAMAP" id="MF_00044">
    <property type="entry name" value="Asp_tRNA_synth_type1"/>
    <property type="match status" value="1"/>
</dbReference>
<dbReference type="EMBL" id="MFAU01000031">
    <property type="protein sequence ID" value="OGD84070.1"/>
    <property type="molecule type" value="Genomic_DNA"/>
</dbReference>
<dbReference type="InterPro" id="IPR002312">
    <property type="entry name" value="Asp/Asn-tRNA-synth_IIb"/>
</dbReference>
<feature type="binding site" evidence="7">
    <location>
        <position position="358"/>
    </location>
    <ligand>
        <name>L-aspartate</name>
        <dbReference type="ChEBI" id="CHEBI:29991"/>
    </ligand>
</feature>
<dbReference type="InterPro" id="IPR047089">
    <property type="entry name" value="Asp-tRNA-ligase_1_N"/>
</dbReference>
<comment type="catalytic activity">
    <reaction evidence="7">
        <text>tRNA(Asx) + L-aspartate + ATP = L-aspartyl-tRNA(Asx) + AMP + diphosphate</text>
        <dbReference type="Rhea" id="RHEA:18349"/>
        <dbReference type="Rhea" id="RHEA-COMP:9710"/>
        <dbReference type="Rhea" id="RHEA-COMP:9711"/>
        <dbReference type="ChEBI" id="CHEBI:29991"/>
        <dbReference type="ChEBI" id="CHEBI:30616"/>
        <dbReference type="ChEBI" id="CHEBI:33019"/>
        <dbReference type="ChEBI" id="CHEBI:78442"/>
        <dbReference type="ChEBI" id="CHEBI:78516"/>
        <dbReference type="ChEBI" id="CHEBI:456215"/>
        <dbReference type="EC" id="6.1.1.23"/>
    </reaction>
</comment>
<dbReference type="EC" id="6.1.1.23" evidence="7"/>
<feature type="binding site" evidence="7">
    <location>
        <begin position="212"/>
        <end position="214"/>
    </location>
    <ligand>
        <name>ATP</name>
        <dbReference type="ChEBI" id="CHEBI:30616"/>
    </ligand>
</feature>
<dbReference type="Proteomes" id="UP000179252">
    <property type="component" value="Unassembled WGS sequence"/>
</dbReference>
<dbReference type="AlphaFoldDB" id="A0A1F5FWS1"/>
<reference evidence="9 10" key="1">
    <citation type="journal article" date="2016" name="Nat. Commun.">
        <title>Thousands of microbial genomes shed light on interconnected biogeochemical processes in an aquifer system.</title>
        <authorList>
            <person name="Anantharaman K."/>
            <person name="Brown C.T."/>
            <person name="Hug L.A."/>
            <person name="Sharon I."/>
            <person name="Castelle C.J."/>
            <person name="Probst A.J."/>
            <person name="Thomas B.C."/>
            <person name="Singh A."/>
            <person name="Wilkins M.J."/>
            <person name="Karaoz U."/>
            <person name="Brodie E.L."/>
            <person name="Williams K.H."/>
            <person name="Hubbard S.S."/>
            <person name="Banfield J.F."/>
        </authorList>
    </citation>
    <scope>NUCLEOTIDE SEQUENCE [LARGE SCALE GENOMIC DNA]</scope>
</reference>
<feature type="region of interest" description="Aspartate" evidence="7">
    <location>
        <begin position="190"/>
        <end position="193"/>
    </location>
</feature>
<keyword evidence="7" id="KW-0963">Cytoplasm</keyword>